<protein>
    <submittedName>
        <fullName evidence="1">Protein of uncharacterized function (DUF721)</fullName>
    </submittedName>
</protein>
<dbReference type="OrthoDB" id="5683143at2"/>
<gene>
    <name evidence="1" type="ORF">NCTC13335_01043</name>
</gene>
<evidence type="ECO:0000313" key="1">
    <source>
        <dbReference type="EMBL" id="STO93179.1"/>
    </source>
</evidence>
<name>A0A377IYK0_9PAST</name>
<dbReference type="InterPro" id="IPR007922">
    <property type="entry name" value="DciA-like"/>
</dbReference>
<sequence length="108" mass="12558">MQNKSPRYHKAMNIVDVLEGSQFAKIMQKGLQINETNEKLRPLFPAELLPFLRFGNISNQTLFIEAANAMVRQSILFQQARLLTQIQTHYPDIQRFEIKINPNLQSET</sequence>
<dbReference type="RefSeq" id="WP_115003058.1">
    <property type="nucleotide sequence ID" value="NZ_UGHS01000004.1"/>
</dbReference>
<evidence type="ECO:0000313" key="2">
    <source>
        <dbReference type="Proteomes" id="UP000255264"/>
    </source>
</evidence>
<dbReference type="AlphaFoldDB" id="A0A377IYK0"/>
<accession>A0A377IYK0</accession>
<dbReference type="Pfam" id="PF05258">
    <property type="entry name" value="DciA"/>
    <property type="match status" value="1"/>
</dbReference>
<organism evidence="1 2">
    <name type="scientific">Haemophilus pittmaniae</name>
    <dbReference type="NCBI Taxonomy" id="249188"/>
    <lineage>
        <taxon>Bacteria</taxon>
        <taxon>Pseudomonadati</taxon>
        <taxon>Pseudomonadota</taxon>
        <taxon>Gammaproteobacteria</taxon>
        <taxon>Pasteurellales</taxon>
        <taxon>Pasteurellaceae</taxon>
        <taxon>Haemophilus</taxon>
    </lineage>
</organism>
<reference evidence="1 2" key="1">
    <citation type="submission" date="2018-06" db="EMBL/GenBank/DDBJ databases">
        <authorList>
            <consortium name="Pathogen Informatics"/>
            <person name="Doyle S."/>
        </authorList>
    </citation>
    <scope>NUCLEOTIDE SEQUENCE [LARGE SCALE GENOMIC DNA]</scope>
    <source>
        <strain evidence="1 2">NCTC13335</strain>
    </source>
</reference>
<proteinExistence type="predicted"/>
<keyword evidence="2" id="KW-1185">Reference proteome</keyword>
<dbReference type="EMBL" id="UGHS01000004">
    <property type="protein sequence ID" value="STO93179.1"/>
    <property type="molecule type" value="Genomic_DNA"/>
</dbReference>
<dbReference type="Proteomes" id="UP000255264">
    <property type="component" value="Unassembled WGS sequence"/>
</dbReference>